<evidence type="ECO:0000313" key="4">
    <source>
        <dbReference type="Proteomes" id="UP000008827"/>
    </source>
</evidence>
<feature type="transmembrane region" description="Helical" evidence="1">
    <location>
        <begin position="65"/>
        <end position="82"/>
    </location>
</feature>
<proteinExistence type="predicted"/>
<dbReference type="Proteomes" id="UP000008827">
    <property type="component" value="Chromosome 11"/>
</dbReference>
<reference evidence="2 3" key="1">
    <citation type="journal article" date="2010" name="Nature">
        <title>Genome sequence of the palaeopolyploid soybean.</title>
        <authorList>
            <person name="Schmutz J."/>
            <person name="Cannon S.B."/>
            <person name="Schlueter J."/>
            <person name="Ma J."/>
            <person name="Mitros T."/>
            <person name="Nelson W."/>
            <person name="Hyten D.L."/>
            <person name="Song Q."/>
            <person name="Thelen J.J."/>
            <person name="Cheng J."/>
            <person name="Xu D."/>
            <person name="Hellsten U."/>
            <person name="May G.D."/>
            <person name="Yu Y."/>
            <person name="Sakurai T."/>
            <person name="Umezawa T."/>
            <person name="Bhattacharyya M.K."/>
            <person name="Sandhu D."/>
            <person name="Valliyodan B."/>
            <person name="Lindquist E."/>
            <person name="Peto M."/>
            <person name="Grant D."/>
            <person name="Shu S."/>
            <person name="Goodstein D."/>
            <person name="Barry K."/>
            <person name="Futrell-Griggs M."/>
            <person name="Abernathy B."/>
            <person name="Du J."/>
            <person name="Tian Z."/>
            <person name="Zhu L."/>
            <person name="Gill N."/>
            <person name="Joshi T."/>
            <person name="Libault M."/>
            <person name="Sethuraman A."/>
            <person name="Zhang X.-C."/>
            <person name="Shinozaki K."/>
            <person name="Nguyen H.T."/>
            <person name="Wing R.A."/>
            <person name="Cregan P."/>
            <person name="Specht J."/>
            <person name="Grimwood J."/>
            <person name="Rokhsar D."/>
            <person name="Stacey G."/>
            <person name="Shoemaker R.C."/>
            <person name="Jackson S.A."/>
        </authorList>
    </citation>
    <scope>NUCLEOTIDE SEQUENCE [LARGE SCALE GENOMIC DNA]</scope>
    <source>
        <strain evidence="3">cv. Williams 82</strain>
        <tissue evidence="2">Callus</tissue>
    </source>
</reference>
<dbReference type="EMBL" id="CM000844">
    <property type="protein sequence ID" value="KRH30690.1"/>
    <property type="molecule type" value="Genomic_DNA"/>
</dbReference>
<evidence type="ECO:0000313" key="2">
    <source>
        <dbReference type="EMBL" id="KRH30690.1"/>
    </source>
</evidence>
<evidence type="ECO:0000313" key="3">
    <source>
        <dbReference type="EnsemblPlants" id="KRH30690"/>
    </source>
</evidence>
<protein>
    <submittedName>
        <fullName evidence="2 3">Uncharacterized protein</fullName>
    </submittedName>
</protein>
<reference evidence="2" key="3">
    <citation type="submission" date="2018-07" db="EMBL/GenBank/DDBJ databases">
        <title>WGS assembly of Glycine max.</title>
        <authorList>
            <person name="Schmutz J."/>
            <person name="Cannon S."/>
            <person name="Schlueter J."/>
            <person name="Ma J."/>
            <person name="Mitros T."/>
            <person name="Nelson W."/>
            <person name="Hyten D."/>
            <person name="Song Q."/>
            <person name="Thelen J."/>
            <person name="Cheng J."/>
            <person name="Xu D."/>
            <person name="Hellsten U."/>
            <person name="May G."/>
            <person name="Yu Y."/>
            <person name="Sakurai T."/>
            <person name="Umezawa T."/>
            <person name="Bhattacharyya M."/>
            <person name="Sandhu D."/>
            <person name="Valliyodan B."/>
            <person name="Lindquist E."/>
            <person name="Peto M."/>
            <person name="Grant D."/>
            <person name="Shu S."/>
            <person name="Goodstein D."/>
            <person name="Barry K."/>
            <person name="Futrell-Griggs M."/>
            <person name="Abernathy B."/>
            <person name="Du J."/>
            <person name="Tian Z."/>
            <person name="Zhu L."/>
            <person name="Gill N."/>
            <person name="Joshi T."/>
            <person name="Libault M."/>
            <person name="Sethuraman A."/>
            <person name="Zhang X."/>
            <person name="Shinozaki K."/>
            <person name="Nguyen H."/>
            <person name="Wing R."/>
            <person name="Cregan P."/>
            <person name="Specht J."/>
            <person name="Grimwood J."/>
            <person name="Rokhsar D."/>
            <person name="Stacey G."/>
            <person name="Shoemaker R."/>
            <person name="Jackson S."/>
        </authorList>
    </citation>
    <scope>NUCLEOTIDE SEQUENCE</scope>
    <source>
        <tissue evidence="2">Callus</tissue>
    </source>
</reference>
<sequence length="129" mass="15959">MGTPHFHPHFLVFYTLYSLYLHSTTFLMSVCVCERVCDKGIFFISFQKERKKMRRRKKKHEGKSGFSYQFWFFYIWFMRLWENLKIISAREFLFYPCWEKEKIIFCLAFVPFFVLEIVLLLLCQICVWM</sequence>
<dbReference type="EnsemblPlants" id="KRH30690">
    <property type="protein sequence ID" value="KRH30690"/>
    <property type="gene ID" value="GLYMA_11G200800"/>
</dbReference>
<dbReference type="Gramene" id="KRH30690">
    <property type="protein sequence ID" value="KRH30690"/>
    <property type="gene ID" value="GLYMA_11G200800"/>
</dbReference>
<keyword evidence="1" id="KW-1133">Transmembrane helix</keyword>
<dbReference type="InParanoid" id="A0A0R0HQQ1"/>
<accession>A0A0R0HQQ1</accession>
<keyword evidence="1" id="KW-0812">Transmembrane</keyword>
<evidence type="ECO:0000256" key="1">
    <source>
        <dbReference type="SAM" id="Phobius"/>
    </source>
</evidence>
<reference evidence="3" key="2">
    <citation type="submission" date="2018-02" db="UniProtKB">
        <authorList>
            <consortium name="EnsemblPlants"/>
        </authorList>
    </citation>
    <scope>IDENTIFICATION</scope>
    <source>
        <strain evidence="3">Williams 82</strain>
    </source>
</reference>
<dbReference type="AlphaFoldDB" id="A0A0R0HQQ1"/>
<keyword evidence="4" id="KW-1185">Reference proteome</keyword>
<name>A0A0R0HQQ1_SOYBN</name>
<gene>
    <name evidence="2" type="ORF">GLYMA_11G200800</name>
</gene>
<organism evidence="2">
    <name type="scientific">Glycine max</name>
    <name type="common">Soybean</name>
    <name type="synonym">Glycine hispida</name>
    <dbReference type="NCBI Taxonomy" id="3847"/>
    <lineage>
        <taxon>Eukaryota</taxon>
        <taxon>Viridiplantae</taxon>
        <taxon>Streptophyta</taxon>
        <taxon>Embryophyta</taxon>
        <taxon>Tracheophyta</taxon>
        <taxon>Spermatophyta</taxon>
        <taxon>Magnoliopsida</taxon>
        <taxon>eudicotyledons</taxon>
        <taxon>Gunneridae</taxon>
        <taxon>Pentapetalae</taxon>
        <taxon>rosids</taxon>
        <taxon>fabids</taxon>
        <taxon>Fabales</taxon>
        <taxon>Fabaceae</taxon>
        <taxon>Papilionoideae</taxon>
        <taxon>50 kb inversion clade</taxon>
        <taxon>NPAAA clade</taxon>
        <taxon>indigoferoid/millettioid clade</taxon>
        <taxon>Phaseoleae</taxon>
        <taxon>Glycine</taxon>
        <taxon>Glycine subgen. Soja</taxon>
    </lineage>
</organism>
<feature type="transmembrane region" description="Helical" evidence="1">
    <location>
        <begin position="20"/>
        <end position="44"/>
    </location>
</feature>
<keyword evidence="1" id="KW-0472">Membrane</keyword>
<feature type="transmembrane region" description="Helical" evidence="1">
    <location>
        <begin position="102"/>
        <end position="128"/>
    </location>
</feature>